<keyword evidence="1" id="KW-0614">Plasmid</keyword>
<dbReference type="HOGENOM" id="CLU_902171_0_0_4"/>
<protein>
    <submittedName>
        <fullName evidence="1">Integrase catalytic region</fullName>
    </submittedName>
</protein>
<reference evidence="1 2" key="2">
    <citation type="journal article" date="2018" name="Int. J. Syst. Evol. Microbiol.">
        <title>Burkholderia insecticola sp. nov., a gut symbiotic bacterium of the bean bug Riptortus pedestris.</title>
        <authorList>
            <person name="Takeshita K."/>
            <person name="Tamaki H."/>
            <person name="Ohbayashi T."/>
            <person name="Meng X.-Y."/>
            <person name="Sone T."/>
            <person name="Mitani Y."/>
            <person name="Peeters C."/>
            <person name="Kikuchi Y."/>
            <person name="Vandamme P."/>
        </authorList>
    </citation>
    <scope>NUCLEOTIDE SEQUENCE [LARGE SCALE GENOMIC DNA]</scope>
    <source>
        <strain evidence="1">RPE64</strain>
        <plasmid evidence="1 2">p2</plasmid>
    </source>
</reference>
<dbReference type="AlphaFoldDB" id="A0A060PQU6"/>
<evidence type="ECO:0000313" key="1">
    <source>
        <dbReference type="EMBL" id="BAO94034.1"/>
    </source>
</evidence>
<name>A0A060PQU6_9BURK</name>
<dbReference type="Proteomes" id="UP000013966">
    <property type="component" value="Plasmid p2"/>
</dbReference>
<reference evidence="1 2" key="1">
    <citation type="journal article" date="2013" name="Genome Announc.">
        <title>Complete Genome Sequence of Burkholderia sp. Strain RPE64, Bacterial Symbiont of the Bean Bug Riptortus pedestris.</title>
        <authorList>
            <person name="Shibata T.F."/>
            <person name="Maeda T."/>
            <person name="Nikoh N."/>
            <person name="Yamaguchi K."/>
            <person name="Oshima K."/>
            <person name="Hattori M."/>
            <person name="Nishiyama T."/>
            <person name="Hasebe M."/>
            <person name="Fukatsu T."/>
            <person name="Kikuchi Y."/>
            <person name="Shigenobu S."/>
        </authorList>
    </citation>
    <scope>NUCLEOTIDE SEQUENCE [LARGE SCALE GENOMIC DNA]</scope>
    <source>
        <plasmid evidence="1 2">p2</plasmid>
    </source>
</reference>
<organism evidence="1 2">
    <name type="scientific">Caballeronia insecticola</name>
    <dbReference type="NCBI Taxonomy" id="758793"/>
    <lineage>
        <taxon>Bacteria</taxon>
        <taxon>Pseudomonadati</taxon>
        <taxon>Pseudomonadota</taxon>
        <taxon>Betaproteobacteria</taxon>
        <taxon>Burkholderiales</taxon>
        <taxon>Burkholderiaceae</taxon>
        <taxon>Caballeronia</taxon>
    </lineage>
</organism>
<accession>A0A060PQU6</accession>
<sequence length="308" mass="34694">MVRQSAVKENRMEPAIIAIDLAKRDFQIHYVEPDTGAIHSKVLKRAQLVPFFFNRPASRVVMEACGSAHHWARVLARLGHNVRLIAAQFVRPFVKSNFGPILACEKLRECHGIRRAVEIVRTLMTAAGLWVPRKQRPPSLHQPRDRRACLGELIQIDGSEHHWFEERAPQCTLLVFIDDAAGRLMTLHFTATELTFSYFEALSKYLRAHGKPKYAVRASPGECDRRANFGTRLSATGRPTSTPWAALGVQQSFKGRAGLHTISSLQTFTPIYCAPVREKVSRRISIMVTRTVSSSMNRIGSEHLASEF</sequence>
<evidence type="ECO:0000313" key="2">
    <source>
        <dbReference type="Proteomes" id="UP000013966"/>
    </source>
</evidence>
<dbReference type="KEGG" id="buo:BRPE64_ECDS01520"/>
<proteinExistence type="predicted"/>
<geneLocation type="plasmid" evidence="1 2">
    <name>p2</name>
</geneLocation>
<gene>
    <name evidence="1" type="ORF">BRPE64_ECDS01520</name>
</gene>
<dbReference type="EMBL" id="AP013062">
    <property type="protein sequence ID" value="BAO94034.1"/>
    <property type="molecule type" value="Genomic_DNA"/>
</dbReference>
<keyword evidence="2" id="KW-1185">Reference proteome</keyword>